<evidence type="ECO:0000256" key="2">
    <source>
        <dbReference type="PROSITE-ProRule" id="PRU00059"/>
    </source>
</evidence>
<keyword evidence="5" id="KW-1185">Reference proteome</keyword>
<evidence type="ECO:0000259" key="3">
    <source>
        <dbReference type="PROSITE" id="PS01180"/>
    </source>
</evidence>
<protein>
    <recommendedName>
        <fullName evidence="3">CUB domain-containing protein</fullName>
    </recommendedName>
</protein>
<comment type="caution">
    <text evidence="4">The sequence shown here is derived from an EMBL/GenBank/DDBJ whole genome shotgun (WGS) entry which is preliminary data.</text>
</comment>
<evidence type="ECO:0000256" key="1">
    <source>
        <dbReference type="ARBA" id="ARBA00023157"/>
    </source>
</evidence>
<dbReference type="Proteomes" id="UP001329430">
    <property type="component" value="Chromosome 6"/>
</dbReference>
<organism evidence="4 5">
    <name type="scientific">Pyrocoelia pectoralis</name>
    <dbReference type="NCBI Taxonomy" id="417401"/>
    <lineage>
        <taxon>Eukaryota</taxon>
        <taxon>Metazoa</taxon>
        <taxon>Ecdysozoa</taxon>
        <taxon>Arthropoda</taxon>
        <taxon>Hexapoda</taxon>
        <taxon>Insecta</taxon>
        <taxon>Pterygota</taxon>
        <taxon>Neoptera</taxon>
        <taxon>Endopterygota</taxon>
        <taxon>Coleoptera</taxon>
        <taxon>Polyphaga</taxon>
        <taxon>Elateriformia</taxon>
        <taxon>Elateroidea</taxon>
        <taxon>Lampyridae</taxon>
        <taxon>Lampyrinae</taxon>
        <taxon>Pyrocoelia</taxon>
    </lineage>
</organism>
<sequence length="370" mass="40081">MLRHRNIIASLNNDFVAVDAAQDVLLSLFTVVNIDSQVCMGLTGEIGTCLTQKECQKRGGTPNGGCAGGFAYCCVFVVTCGATVRENGTYFVNQGFPHHYDGTGSCQITLIKSTPNVCHYRLDFVKFILAGPEHVNNICNNDQFMISGASGVPGICGKNSENHMYIDSGEGHTAPIILSVVTSGPAFMRTWKIRISQIPCSSRNTGEEGCLQYYTGVSGQIKSFNYDLATGLQLSNQDYSICIRTERNFCAIQYTACADTVNNRSQSFTLVGNSNNVVQAMTSTCQADFIVIPMTMNVGRPPGTTAVTADRFCGGTLNTEANAMVSSTIRSNVKPFRLWFHTDNVESPTDIANKGFCLEYVQQPCSNIAS</sequence>
<dbReference type="EMBL" id="JAVRBK010000006">
    <property type="protein sequence ID" value="KAK5642457.1"/>
    <property type="molecule type" value="Genomic_DNA"/>
</dbReference>
<evidence type="ECO:0000313" key="4">
    <source>
        <dbReference type="EMBL" id="KAK5642457.1"/>
    </source>
</evidence>
<accession>A0AAN7ZHJ8</accession>
<name>A0AAN7ZHJ8_9COLE</name>
<dbReference type="InterPro" id="IPR000859">
    <property type="entry name" value="CUB_dom"/>
</dbReference>
<dbReference type="InterPro" id="IPR058698">
    <property type="entry name" value="CUB_metazoa"/>
</dbReference>
<dbReference type="PANTHER" id="PTHR33236:SF6">
    <property type="entry name" value="CUB DOMAIN-CONTAINING PROTEIN"/>
    <property type="match status" value="1"/>
</dbReference>
<dbReference type="PROSITE" id="PS01180">
    <property type="entry name" value="CUB"/>
    <property type="match status" value="1"/>
</dbReference>
<gene>
    <name evidence="4" type="ORF">RI129_008624</name>
</gene>
<feature type="disulfide bond" evidence="2">
    <location>
        <begin position="139"/>
        <end position="156"/>
    </location>
</feature>
<dbReference type="PANTHER" id="PTHR33236">
    <property type="entry name" value="INTRAFLAGELLAR TRANSPORT PROTEIN 122 FAMILY PROTEIN-RELATED"/>
    <property type="match status" value="1"/>
</dbReference>
<comment type="caution">
    <text evidence="2">Lacks conserved residue(s) required for the propagation of feature annotation.</text>
</comment>
<evidence type="ECO:0000313" key="5">
    <source>
        <dbReference type="Proteomes" id="UP001329430"/>
    </source>
</evidence>
<dbReference type="Gene3D" id="2.60.120.290">
    <property type="entry name" value="Spermadhesin, CUB domain"/>
    <property type="match status" value="1"/>
</dbReference>
<feature type="domain" description="CUB" evidence="3">
    <location>
        <begin position="80"/>
        <end position="198"/>
    </location>
</feature>
<keyword evidence="1 2" id="KW-1015">Disulfide bond</keyword>
<dbReference type="Pfam" id="PF26080">
    <property type="entry name" value="CUB_animal"/>
    <property type="match status" value="1"/>
</dbReference>
<proteinExistence type="predicted"/>
<dbReference type="AlphaFoldDB" id="A0AAN7ZHJ8"/>
<reference evidence="4 5" key="1">
    <citation type="journal article" date="2024" name="Insects">
        <title>An Improved Chromosome-Level Genome Assembly of the Firefly Pyrocoelia pectoralis.</title>
        <authorList>
            <person name="Fu X."/>
            <person name="Meyer-Rochow V.B."/>
            <person name="Ballantyne L."/>
            <person name="Zhu X."/>
        </authorList>
    </citation>
    <scope>NUCLEOTIDE SEQUENCE [LARGE SCALE GENOMIC DNA]</scope>
    <source>
        <strain evidence="4">XCY_ONT2</strain>
    </source>
</reference>
<dbReference type="InterPro" id="IPR035914">
    <property type="entry name" value="Sperma_CUB_dom_sf"/>
</dbReference>